<evidence type="ECO:0000313" key="2">
    <source>
        <dbReference type="EMBL" id="PKI42400.1"/>
    </source>
</evidence>
<organism evidence="2 3">
    <name type="scientific">Punica granatum</name>
    <name type="common">Pomegranate</name>
    <dbReference type="NCBI Taxonomy" id="22663"/>
    <lineage>
        <taxon>Eukaryota</taxon>
        <taxon>Viridiplantae</taxon>
        <taxon>Streptophyta</taxon>
        <taxon>Embryophyta</taxon>
        <taxon>Tracheophyta</taxon>
        <taxon>Spermatophyta</taxon>
        <taxon>Magnoliopsida</taxon>
        <taxon>eudicotyledons</taxon>
        <taxon>Gunneridae</taxon>
        <taxon>Pentapetalae</taxon>
        <taxon>rosids</taxon>
        <taxon>malvids</taxon>
        <taxon>Myrtales</taxon>
        <taxon>Lythraceae</taxon>
        <taxon>Punica</taxon>
    </lineage>
</organism>
<comment type="caution">
    <text evidence="2">The sequence shown here is derived from an EMBL/GenBank/DDBJ whole genome shotgun (WGS) entry which is preliminary data.</text>
</comment>
<dbReference type="Proteomes" id="UP000233551">
    <property type="component" value="Unassembled WGS sequence"/>
</dbReference>
<evidence type="ECO:0000313" key="3">
    <source>
        <dbReference type="Proteomes" id="UP000233551"/>
    </source>
</evidence>
<name>A0A2I0IFE3_PUNGR</name>
<evidence type="ECO:0000256" key="1">
    <source>
        <dbReference type="SAM" id="MobiDB-lite"/>
    </source>
</evidence>
<keyword evidence="3" id="KW-1185">Reference proteome</keyword>
<feature type="compositionally biased region" description="Basic and acidic residues" evidence="1">
    <location>
        <begin position="17"/>
        <end position="38"/>
    </location>
</feature>
<reference evidence="2 3" key="1">
    <citation type="submission" date="2017-11" db="EMBL/GenBank/DDBJ databases">
        <title>De-novo sequencing of pomegranate (Punica granatum L.) genome.</title>
        <authorList>
            <person name="Akparov Z."/>
            <person name="Amiraslanov A."/>
            <person name="Hajiyeva S."/>
            <person name="Abbasov M."/>
            <person name="Kaur K."/>
            <person name="Hamwieh A."/>
            <person name="Solovyev V."/>
            <person name="Salamov A."/>
            <person name="Braich B."/>
            <person name="Kosarev P."/>
            <person name="Mahmoud A."/>
            <person name="Hajiyev E."/>
            <person name="Babayeva S."/>
            <person name="Izzatullayeva V."/>
            <person name="Mammadov A."/>
            <person name="Mammadov A."/>
            <person name="Sharifova S."/>
            <person name="Ojaghi J."/>
            <person name="Eynullazada K."/>
            <person name="Bayramov B."/>
            <person name="Abdulazimova A."/>
            <person name="Shahmuradov I."/>
        </authorList>
    </citation>
    <scope>NUCLEOTIDE SEQUENCE [LARGE SCALE GENOMIC DNA]</scope>
    <source>
        <strain evidence="3">cv. AG2017</strain>
        <tissue evidence="2">Leaf</tissue>
    </source>
</reference>
<feature type="region of interest" description="Disordered" evidence="1">
    <location>
        <begin position="1"/>
        <end position="41"/>
    </location>
</feature>
<feature type="compositionally biased region" description="Polar residues" evidence="1">
    <location>
        <begin position="1"/>
        <end position="11"/>
    </location>
</feature>
<gene>
    <name evidence="2" type="ORF">CRG98_037206</name>
</gene>
<dbReference type="EMBL" id="PGOL01003175">
    <property type="protein sequence ID" value="PKI42400.1"/>
    <property type="molecule type" value="Genomic_DNA"/>
</dbReference>
<accession>A0A2I0IFE3</accession>
<proteinExistence type="predicted"/>
<dbReference type="AlphaFoldDB" id="A0A2I0IFE3"/>
<protein>
    <submittedName>
        <fullName evidence="2">Uncharacterized protein</fullName>
    </submittedName>
</protein>
<sequence>MISGDSFSRVSVTRPHGKVDTPMPRDPKARDAGPDESSHSCPYMDHAILMKKSQEELMSIDKGLSVVLEDLEMFSCKCAREKLGVDDLVRKELPLGNSWVPRPKRRNREKARVSIDCVFEARGSN</sequence>